<evidence type="ECO:0000256" key="1">
    <source>
        <dbReference type="ARBA" id="ARBA00022691"/>
    </source>
</evidence>
<reference evidence="6 7" key="1">
    <citation type="submission" date="2019-12" db="EMBL/GenBank/DDBJ databases">
        <title>Genome sequenceing of Clostridium bovifaecis.</title>
        <authorList>
            <person name="Yao Y."/>
        </authorList>
    </citation>
    <scope>NUCLEOTIDE SEQUENCE [LARGE SCALE GENOMIC DNA]</scope>
    <source>
        <strain evidence="6 7">BXX</strain>
    </source>
</reference>
<dbReference type="InterPro" id="IPR006638">
    <property type="entry name" value="Elp3/MiaA/NifB-like_rSAM"/>
</dbReference>
<keyword evidence="1" id="KW-0949">S-adenosyl-L-methionine</keyword>
<organism evidence="6 7">
    <name type="scientific">Clostridium bovifaecis</name>
    <dbReference type="NCBI Taxonomy" id="2184719"/>
    <lineage>
        <taxon>Bacteria</taxon>
        <taxon>Bacillati</taxon>
        <taxon>Bacillota</taxon>
        <taxon>Clostridia</taxon>
        <taxon>Eubacteriales</taxon>
        <taxon>Clostridiaceae</taxon>
        <taxon>Clostridium</taxon>
    </lineage>
</organism>
<dbReference type="SUPFAM" id="SSF102114">
    <property type="entry name" value="Radical SAM enzymes"/>
    <property type="match status" value="1"/>
</dbReference>
<dbReference type="InterPro" id="IPR058240">
    <property type="entry name" value="rSAM_sf"/>
</dbReference>
<dbReference type="InterPro" id="IPR007197">
    <property type="entry name" value="rSAM"/>
</dbReference>
<dbReference type="SFLD" id="SFLDS00029">
    <property type="entry name" value="Radical_SAM"/>
    <property type="match status" value="1"/>
</dbReference>
<dbReference type="InterPro" id="IPR034505">
    <property type="entry name" value="Coproporphyrinogen-III_oxidase"/>
</dbReference>
<evidence type="ECO:0000259" key="5">
    <source>
        <dbReference type="PROSITE" id="PS51918"/>
    </source>
</evidence>
<evidence type="ECO:0000256" key="3">
    <source>
        <dbReference type="ARBA" id="ARBA00023004"/>
    </source>
</evidence>
<evidence type="ECO:0000313" key="7">
    <source>
        <dbReference type="Proteomes" id="UP000422764"/>
    </source>
</evidence>
<evidence type="ECO:0000256" key="2">
    <source>
        <dbReference type="ARBA" id="ARBA00022723"/>
    </source>
</evidence>
<dbReference type="InterPro" id="IPR023995">
    <property type="entry name" value="HemZ"/>
</dbReference>
<dbReference type="Proteomes" id="UP000422764">
    <property type="component" value="Chromosome"/>
</dbReference>
<feature type="domain" description="Radical SAM core" evidence="5">
    <location>
        <begin position="143"/>
        <end position="385"/>
    </location>
</feature>
<dbReference type="PROSITE" id="PS51918">
    <property type="entry name" value="RADICAL_SAM"/>
    <property type="match status" value="1"/>
</dbReference>
<dbReference type="GO" id="GO:0006779">
    <property type="term" value="P:porphyrin-containing compound biosynthetic process"/>
    <property type="evidence" value="ECO:0007669"/>
    <property type="project" value="TreeGrafter"/>
</dbReference>
<dbReference type="GO" id="GO:0005737">
    <property type="term" value="C:cytoplasm"/>
    <property type="evidence" value="ECO:0007669"/>
    <property type="project" value="TreeGrafter"/>
</dbReference>
<proteinExistence type="predicted"/>
<dbReference type="Pfam" id="PF04055">
    <property type="entry name" value="Radical_SAM"/>
    <property type="match status" value="1"/>
</dbReference>
<name>A0A6I6ERI3_9CLOT</name>
<dbReference type="NCBIfam" id="NF006060">
    <property type="entry name" value="PRK08207.1-3"/>
    <property type="match status" value="1"/>
</dbReference>
<evidence type="ECO:0000256" key="4">
    <source>
        <dbReference type="ARBA" id="ARBA00023014"/>
    </source>
</evidence>
<keyword evidence="4" id="KW-0411">Iron-sulfur</keyword>
<sequence>MIKIKLNDEAYRYDVYHMFNLFYSFVNIDFVEENYDYEVNITKNQLLISSNDSDLKTFKINDDRKIRDQVKEAVFKYLKDRTGKELPWGILIGIRPTKIALDMMEQGLEDEEIIRAFKEKGFVREDKARLCIDVAKVEREMVNKDTKTISIYIGMPFCPTRCLYCSFASNPIKSCKNLVHPYLEALSYEIEEMKKFIESKGLSIECVYFGGGTPTSINDEEFRDILYKVHNSFVEGRNVKEFNVECGRPDSITEAKLKSMKDLNVNRISINPQTMNDDTLKSIGRNHTVQDVIDKFNLARKLGFENINMDIIVGLPNEGLDHIENTCLEILRLNPDSLTVHGMSLKRASILHEQIFNDKVKIKQQDELNEMYRRTAELAERLGMKPYYMYRQKNMVGNMENVGYCKPYKEGLYNIEMIEDKQTIIALGADAVTKAVFLENNRIERFGNLKDVREYTIRIQEKVEGKIKFLETLYE</sequence>
<keyword evidence="3" id="KW-0408">Iron</keyword>
<dbReference type="PANTHER" id="PTHR13932">
    <property type="entry name" value="COPROPORPHYRINIGEN III OXIDASE"/>
    <property type="match status" value="1"/>
</dbReference>
<dbReference type="InterPro" id="IPR013785">
    <property type="entry name" value="Aldolase_TIM"/>
</dbReference>
<dbReference type="AlphaFoldDB" id="A0A6I6ERI3"/>
<dbReference type="Gene3D" id="3.20.20.70">
    <property type="entry name" value="Aldolase class I"/>
    <property type="match status" value="1"/>
</dbReference>
<keyword evidence="2" id="KW-0479">Metal-binding</keyword>
<dbReference type="SMART" id="SM00729">
    <property type="entry name" value="Elp3"/>
    <property type="match status" value="1"/>
</dbReference>
<evidence type="ECO:0000313" key="6">
    <source>
        <dbReference type="EMBL" id="QGU95033.1"/>
    </source>
</evidence>
<dbReference type="GO" id="GO:0051539">
    <property type="term" value="F:4 iron, 4 sulfur cluster binding"/>
    <property type="evidence" value="ECO:0007669"/>
    <property type="project" value="TreeGrafter"/>
</dbReference>
<dbReference type="SFLD" id="SFLDF00310">
    <property type="entry name" value="oxygen-independent_coproporphy"/>
    <property type="match status" value="1"/>
</dbReference>
<gene>
    <name evidence="6" type="ORF">GOM49_07965</name>
</gene>
<dbReference type="CDD" id="cd01335">
    <property type="entry name" value="Radical_SAM"/>
    <property type="match status" value="1"/>
</dbReference>
<dbReference type="EMBL" id="CP046522">
    <property type="protein sequence ID" value="QGU95033.1"/>
    <property type="molecule type" value="Genomic_DNA"/>
</dbReference>
<dbReference type="PANTHER" id="PTHR13932:SF1">
    <property type="entry name" value="OXYGEN-INDEPENDENT COPROPORPHYRINOGEN-III OXIDASE-LIKE PROTEIN HEMZ"/>
    <property type="match status" value="1"/>
</dbReference>
<dbReference type="GO" id="GO:0003824">
    <property type="term" value="F:catalytic activity"/>
    <property type="evidence" value="ECO:0007669"/>
    <property type="project" value="InterPro"/>
</dbReference>
<dbReference type="GO" id="GO:0046872">
    <property type="term" value="F:metal ion binding"/>
    <property type="evidence" value="ECO:0007669"/>
    <property type="project" value="UniProtKB-KW"/>
</dbReference>
<dbReference type="SFLD" id="SFLDG01065">
    <property type="entry name" value="anaerobic_coproporphyrinogen-I"/>
    <property type="match status" value="1"/>
</dbReference>
<keyword evidence="7" id="KW-1185">Reference proteome</keyword>
<dbReference type="NCBIfam" id="TIGR03994">
    <property type="entry name" value="rSAM_HemZ"/>
    <property type="match status" value="1"/>
</dbReference>
<protein>
    <submittedName>
        <fullName evidence="6">Coproporphyrinogen III oxidase</fullName>
    </submittedName>
</protein>
<accession>A0A6I6ERI3</accession>